<feature type="domain" description="Ig-like" evidence="3">
    <location>
        <begin position="69"/>
        <end position="200"/>
    </location>
</feature>
<sequence>MRIKAHNLRKCSVLTFLLLQISYSQAQDCNITSISSPAASSLLIKWNSFPEATSYFLDLRVINATDVAPVVVSMPVSTTLRTVQGLRTGTVYRVTLKVFQNYFILCSDSKTALTVPDTSQITVARGLNSSAIRVEWLRVNASERYILSVSSTSTGENLSLNYTGLIAVVTGLQPSTAYDCYVYSSNAAGPGPRSRVRTVSTLVQPPGGIVAVQTGKHTARISWQSVAKVLLYEVTVSDLTSPQTAPYTTSVSTTFVDVQNILLCSSYQISVSSVNTLLHPGEPNIIIYTTNRLSAVTNISVDYSCVLRTAVVNWDPVLGATSYYVSAVGAGGPTLSCSSTNTKCMLKDMACGQKYLVHITAITDACETTSNRTIQFSTVPCPPSSLSLFRECSSNVIIFSWAATIGATHYVAYAVDSAGLRLDCVTTETSCFFTNTFCGRRYNFSVTAAGGFGCSSNASQTVSINTAPCQPQRMRISSNCQVDMLTFSWDPADGALSYVVEAFGNKGNMMYYNCSSVGTSCTMAGMGCGESVTTYITSLDHQCPSERLLGDVAVTVPCVPQNVSGIMNCGTDSITLSWDISPGAVFYVAMATDSSGITRTCSVTDLSCQVPGLRCGSIYQAYVIASNFNCNTSRSSVVSVETAPCPPNRVEVSLDCAANLAVVSWQSLPGVVSYTATLVQQSGTLLSCSTTNNTCKVPSLRCGQMYDASVTYHNGVCRSMPSKPVPIESGELDPGLLQTRKLPDFN</sequence>
<dbReference type="InterPro" id="IPR007110">
    <property type="entry name" value="Ig-like_dom"/>
</dbReference>
<dbReference type="PANTHER" id="PTHR47135">
    <property type="entry name" value="FIBRONECTIN TYPE III DOMAIN-CONTAINING PROTEIN 7"/>
    <property type="match status" value="1"/>
</dbReference>
<dbReference type="SUPFAM" id="SSF49265">
    <property type="entry name" value="Fibronectin type III"/>
    <property type="match status" value="6"/>
</dbReference>
<dbReference type="InterPro" id="IPR036116">
    <property type="entry name" value="FN3_sf"/>
</dbReference>
<proteinExistence type="predicted"/>
<dbReference type="Pfam" id="PF00041">
    <property type="entry name" value="fn3"/>
    <property type="match status" value="1"/>
</dbReference>
<dbReference type="PROSITE" id="PS50853">
    <property type="entry name" value="FN3"/>
    <property type="match status" value="4"/>
</dbReference>
<keyword evidence="6" id="KW-1185">Reference proteome</keyword>
<keyword evidence="1" id="KW-0393">Immunoglobulin domain</keyword>
<reference evidence="5" key="2">
    <citation type="submission" date="2025-09" db="UniProtKB">
        <authorList>
            <consortium name="Ensembl"/>
        </authorList>
    </citation>
    <scope>IDENTIFICATION</scope>
</reference>
<name>A0AAY4CII5_9TELE</name>
<dbReference type="Proteomes" id="UP000694580">
    <property type="component" value="Unplaced"/>
</dbReference>
<dbReference type="GeneTree" id="ENSGT00390000004674"/>
<dbReference type="SMART" id="SM00060">
    <property type="entry name" value="FN3"/>
    <property type="match status" value="6"/>
</dbReference>
<feature type="signal peptide" evidence="2">
    <location>
        <begin position="1"/>
        <end position="26"/>
    </location>
</feature>
<feature type="domain" description="Fibronectin type-III" evidence="4">
    <location>
        <begin position="115"/>
        <end position="206"/>
    </location>
</feature>
<dbReference type="InterPro" id="IPR003961">
    <property type="entry name" value="FN3_dom"/>
</dbReference>
<reference evidence="5" key="1">
    <citation type="submission" date="2025-08" db="UniProtKB">
        <authorList>
            <consortium name="Ensembl"/>
        </authorList>
    </citation>
    <scope>IDENTIFICATION</scope>
</reference>
<dbReference type="PANTHER" id="PTHR47135:SF1">
    <property type="entry name" value="FIBRONECTIN TYPE III DOMAIN-CONTAINING PROTEIN 7"/>
    <property type="match status" value="1"/>
</dbReference>
<accession>A0AAY4CII5</accession>
<evidence type="ECO:0000259" key="3">
    <source>
        <dbReference type="PROSITE" id="PS50835"/>
    </source>
</evidence>
<dbReference type="InterPro" id="IPR013783">
    <property type="entry name" value="Ig-like_fold"/>
</dbReference>
<keyword evidence="2" id="KW-0732">Signal</keyword>
<evidence type="ECO:0000313" key="6">
    <source>
        <dbReference type="Proteomes" id="UP000694580"/>
    </source>
</evidence>
<evidence type="ECO:0000259" key="4">
    <source>
        <dbReference type="PROSITE" id="PS50853"/>
    </source>
</evidence>
<dbReference type="Gene3D" id="2.60.40.10">
    <property type="entry name" value="Immunoglobulins"/>
    <property type="match status" value="5"/>
</dbReference>
<dbReference type="Ensembl" id="ENSDCDT00010040173.1">
    <property type="protein sequence ID" value="ENSDCDP00010032411.1"/>
    <property type="gene ID" value="ENSDCDG00010020721.1"/>
</dbReference>
<evidence type="ECO:0000313" key="5">
    <source>
        <dbReference type="Ensembl" id="ENSDCDP00010032411.1"/>
    </source>
</evidence>
<evidence type="ECO:0000256" key="1">
    <source>
        <dbReference type="ARBA" id="ARBA00023319"/>
    </source>
</evidence>
<dbReference type="PROSITE" id="PS50835">
    <property type="entry name" value="IG_LIKE"/>
    <property type="match status" value="1"/>
</dbReference>
<organism evidence="5 6">
    <name type="scientific">Denticeps clupeoides</name>
    <name type="common">denticle herring</name>
    <dbReference type="NCBI Taxonomy" id="299321"/>
    <lineage>
        <taxon>Eukaryota</taxon>
        <taxon>Metazoa</taxon>
        <taxon>Chordata</taxon>
        <taxon>Craniata</taxon>
        <taxon>Vertebrata</taxon>
        <taxon>Euteleostomi</taxon>
        <taxon>Actinopterygii</taxon>
        <taxon>Neopterygii</taxon>
        <taxon>Teleostei</taxon>
        <taxon>Clupei</taxon>
        <taxon>Clupeiformes</taxon>
        <taxon>Denticipitoidei</taxon>
        <taxon>Denticipitidae</taxon>
        <taxon>Denticeps</taxon>
    </lineage>
</organism>
<evidence type="ECO:0000256" key="2">
    <source>
        <dbReference type="SAM" id="SignalP"/>
    </source>
</evidence>
<dbReference type="AlphaFoldDB" id="A0AAY4CII5"/>
<dbReference type="CDD" id="cd00063">
    <property type="entry name" value="FN3"/>
    <property type="match status" value="3"/>
</dbReference>
<feature type="chain" id="PRO_5044308242" description="Fibronectin type III domain-containing protein 7-like" evidence="2">
    <location>
        <begin position="27"/>
        <end position="746"/>
    </location>
</feature>
<protein>
    <recommendedName>
        <fullName evidence="7">Fibronectin type III domain-containing protein 7-like</fullName>
    </recommendedName>
</protein>
<feature type="domain" description="Fibronectin type-III" evidence="4">
    <location>
        <begin position="559"/>
        <end position="645"/>
    </location>
</feature>
<feature type="domain" description="Fibronectin type-III" evidence="4">
    <location>
        <begin position="382"/>
        <end position="469"/>
    </location>
</feature>
<feature type="domain" description="Fibronectin type-III" evidence="4">
    <location>
        <begin position="646"/>
        <end position="732"/>
    </location>
</feature>
<evidence type="ECO:0008006" key="7">
    <source>
        <dbReference type="Google" id="ProtNLM"/>
    </source>
</evidence>